<dbReference type="FunFam" id="3.90.550.10:FF:000003">
    <property type="entry name" value="2-C-methyl-D-erythritol 4-phosphate cytidylyltransferase"/>
    <property type="match status" value="1"/>
</dbReference>
<accession>A0A6J4SJR6</accession>
<keyword evidence="2 3" id="KW-0548">Nucleotidyltransferase</keyword>
<dbReference type="Pfam" id="PF01128">
    <property type="entry name" value="IspD"/>
    <property type="match status" value="1"/>
</dbReference>
<dbReference type="EMBL" id="CADCVU010000095">
    <property type="protein sequence ID" value="CAA9497868.1"/>
    <property type="molecule type" value="Genomic_DNA"/>
</dbReference>
<dbReference type="CDD" id="cd02516">
    <property type="entry name" value="CDP-ME_synthetase"/>
    <property type="match status" value="1"/>
</dbReference>
<dbReference type="GO" id="GO:0050518">
    <property type="term" value="F:2-C-methyl-D-erythritol 4-phosphate cytidylyltransferase activity"/>
    <property type="evidence" value="ECO:0007669"/>
    <property type="project" value="UniProtKB-UniRule"/>
</dbReference>
<comment type="function">
    <text evidence="3">Catalyzes the formation of 4-diphosphocytidyl-2-C-methyl-D-erythritol from CTP and 2-C-methyl-D-erythritol 4-phosphate (MEP).</text>
</comment>
<feature type="region of interest" description="Disordered" evidence="4">
    <location>
        <begin position="214"/>
        <end position="239"/>
    </location>
</feature>
<dbReference type="AlphaFoldDB" id="A0A6J4SJR6"/>
<dbReference type="InterPro" id="IPR050088">
    <property type="entry name" value="IspD/TarI_cytidylyltransf_bact"/>
</dbReference>
<dbReference type="InterPro" id="IPR029044">
    <property type="entry name" value="Nucleotide-diphossugar_trans"/>
</dbReference>
<dbReference type="Gene3D" id="3.90.550.10">
    <property type="entry name" value="Spore Coat Polysaccharide Biosynthesis Protein SpsA, Chain A"/>
    <property type="match status" value="1"/>
</dbReference>
<dbReference type="PANTHER" id="PTHR32125">
    <property type="entry name" value="2-C-METHYL-D-ERYTHRITOL 4-PHOSPHATE CYTIDYLYLTRANSFERASE, CHLOROPLASTIC"/>
    <property type="match status" value="1"/>
</dbReference>
<name>A0A6J4SJR6_9ACTN</name>
<gene>
    <name evidence="3" type="primary">ispD</name>
    <name evidence="5" type="ORF">AVDCRST_MAG45-1104</name>
</gene>
<comment type="catalytic activity">
    <reaction evidence="3">
        <text>2-C-methyl-D-erythritol 4-phosphate + CTP + H(+) = 4-CDP-2-C-methyl-D-erythritol + diphosphate</text>
        <dbReference type="Rhea" id="RHEA:13429"/>
        <dbReference type="ChEBI" id="CHEBI:15378"/>
        <dbReference type="ChEBI" id="CHEBI:33019"/>
        <dbReference type="ChEBI" id="CHEBI:37563"/>
        <dbReference type="ChEBI" id="CHEBI:57823"/>
        <dbReference type="ChEBI" id="CHEBI:58262"/>
        <dbReference type="EC" id="2.7.7.60"/>
    </reaction>
</comment>
<reference evidence="5" key="1">
    <citation type="submission" date="2020-02" db="EMBL/GenBank/DDBJ databases">
        <authorList>
            <person name="Meier V. D."/>
        </authorList>
    </citation>
    <scope>NUCLEOTIDE SEQUENCE</scope>
    <source>
        <strain evidence="5">AVDCRST_MAG45</strain>
    </source>
</reference>
<feature type="site" description="Transition state stabilizer" evidence="3">
    <location>
        <position position="22"/>
    </location>
</feature>
<dbReference type="HAMAP" id="MF_00108">
    <property type="entry name" value="IspD"/>
    <property type="match status" value="1"/>
</dbReference>
<feature type="site" description="Positions MEP for the nucleophilic attack" evidence="3">
    <location>
        <position position="197"/>
    </location>
</feature>
<sequence>MIVVGLLVAAGSGERLGAGAPKAFVGCAGRPLLEWSLDALSAVCDRVVVAVPPELAGLERDRVAGAASRSGSVRAALRAAPEADIAIVHDAARPLLTSGLLERCLAALEDGWDGVVAAAPVSDTIKETGPGRTRVVRTLPRRGLWAVQTPQVFRAEVLRAALEADEATLAAASDDASLIEAAGGAVRVVEAPAENLKVTGRLDLRVAEALLREREGGAKSSRPDTGAGLCSSPTAAPRA</sequence>
<evidence type="ECO:0000256" key="2">
    <source>
        <dbReference type="ARBA" id="ARBA00022695"/>
    </source>
</evidence>
<evidence type="ECO:0000256" key="1">
    <source>
        <dbReference type="ARBA" id="ARBA00022679"/>
    </source>
</evidence>
<organism evidence="5">
    <name type="scientific">uncultured Solirubrobacterales bacterium</name>
    <dbReference type="NCBI Taxonomy" id="768556"/>
    <lineage>
        <taxon>Bacteria</taxon>
        <taxon>Bacillati</taxon>
        <taxon>Actinomycetota</taxon>
        <taxon>Thermoleophilia</taxon>
        <taxon>Solirubrobacterales</taxon>
        <taxon>environmental samples</taxon>
    </lineage>
</organism>
<proteinExistence type="inferred from homology"/>
<keyword evidence="1 3" id="KW-0808">Transferase</keyword>
<comment type="pathway">
    <text evidence="3">Isoprenoid biosynthesis; isopentenyl diphosphate biosynthesis via DXP pathway; isopentenyl diphosphate from 1-deoxy-D-xylulose 5-phosphate: step 2/6.</text>
</comment>
<comment type="similarity">
    <text evidence="3">Belongs to the IspD/TarI cytidylyltransferase family. IspD subfamily.</text>
</comment>
<evidence type="ECO:0000256" key="4">
    <source>
        <dbReference type="SAM" id="MobiDB-lite"/>
    </source>
</evidence>
<dbReference type="EC" id="2.7.7.60" evidence="3"/>
<evidence type="ECO:0000313" key="5">
    <source>
        <dbReference type="EMBL" id="CAA9497868.1"/>
    </source>
</evidence>
<feature type="site" description="Positions MEP for the nucleophilic attack" evidence="3">
    <location>
        <position position="141"/>
    </location>
</feature>
<dbReference type="InterPro" id="IPR001228">
    <property type="entry name" value="IspD"/>
</dbReference>
<evidence type="ECO:0000256" key="3">
    <source>
        <dbReference type="HAMAP-Rule" id="MF_00108"/>
    </source>
</evidence>
<protein>
    <recommendedName>
        <fullName evidence="3">2-C-methyl-D-erythritol 4-phosphate cytidylyltransferase</fullName>
        <ecNumber evidence="3">2.7.7.60</ecNumber>
    </recommendedName>
    <alternativeName>
        <fullName evidence="3">4-diphosphocytidyl-2C-methyl-D-erythritol synthase</fullName>
    </alternativeName>
    <alternativeName>
        <fullName evidence="3">MEP cytidylyltransferase</fullName>
        <shortName evidence="3">MCT</shortName>
    </alternativeName>
</protein>
<dbReference type="SUPFAM" id="SSF53448">
    <property type="entry name" value="Nucleotide-diphospho-sugar transferases"/>
    <property type="match status" value="1"/>
</dbReference>
<keyword evidence="3" id="KW-0414">Isoprene biosynthesis</keyword>
<feature type="site" description="Transition state stabilizer" evidence="3">
    <location>
        <position position="15"/>
    </location>
</feature>
<dbReference type="PANTHER" id="PTHR32125:SF4">
    <property type="entry name" value="2-C-METHYL-D-ERYTHRITOL 4-PHOSPHATE CYTIDYLYLTRANSFERASE, CHLOROPLASTIC"/>
    <property type="match status" value="1"/>
</dbReference>
<dbReference type="NCBIfam" id="TIGR00453">
    <property type="entry name" value="ispD"/>
    <property type="match status" value="1"/>
</dbReference>
<dbReference type="GO" id="GO:0019288">
    <property type="term" value="P:isopentenyl diphosphate biosynthetic process, methylerythritol 4-phosphate pathway"/>
    <property type="evidence" value="ECO:0007669"/>
    <property type="project" value="UniProtKB-UniRule"/>
</dbReference>
<dbReference type="UniPathway" id="UPA00056">
    <property type="reaction ID" value="UER00093"/>
</dbReference>
<dbReference type="InterPro" id="IPR034683">
    <property type="entry name" value="IspD/TarI"/>
</dbReference>